<keyword evidence="1" id="KW-0812">Transmembrane</keyword>
<feature type="transmembrane region" description="Helical" evidence="1">
    <location>
        <begin position="223"/>
        <end position="243"/>
    </location>
</feature>
<keyword evidence="1" id="KW-1133">Transmembrane helix</keyword>
<feature type="transmembrane region" description="Helical" evidence="1">
    <location>
        <begin position="6"/>
        <end position="29"/>
    </location>
</feature>
<sequence>MNKSNYQLSVAIKTFLGLYILIYCFPFPADNIPYMYVYFSKYVYALKSEFTLFIGRKLLGFGDLVYVSMNGSGDTTVDYLSLVSYSILAILMSIPMLFFLKSKQRTNSFYAIMLIYARYFVGLSLISYGVIKFMNGQFPSPTLMALESTYGDSSPMALAWRFFGYSDLYKAFMGFSELLAGFLLLFRRTAVLGALISIAVCTNIFFVNLSFDVPVKLYSGHLLFFSILISWGSFKSLFSFFLLHKEVSLPKIQYDFSKKWKRGTYLTLKVIFAGLVPLSLITGHVLSQQYRTFLNEWEGVYVVSSMEAEGDFDNQKNYDWEKIIIQGKTIMTLDPEKNKKYYTIENIWNEGEINFIENQTQEDPYQILLSASEDGSYKLKIELDSAKYLVTASRKVKSDYLLINRGFNWINETPYNR</sequence>
<evidence type="ECO:0000313" key="2">
    <source>
        <dbReference type="EMBL" id="MCH7413814.1"/>
    </source>
</evidence>
<evidence type="ECO:0000256" key="1">
    <source>
        <dbReference type="SAM" id="Phobius"/>
    </source>
</evidence>
<organism evidence="2 3">
    <name type="scientific">Belliella alkalica</name>
    <dbReference type="NCBI Taxonomy" id="1730871"/>
    <lineage>
        <taxon>Bacteria</taxon>
        <taxon>Pseudomonadati</taxon>
        <taxon>Bacteroidota</taxon>
        <taxon>Cytophagia</taxon>
        <taxon>Cytophagales</taxon>
        <taxon>Cyclobacteriaceae</taxon>
        <taxon>Belliella</taxon>
    </lineage>
</organism>
<dbReference type="Proteomes" id="UP001165430">
    <property type="component" value="Unassembled WGS sequence"/>
</dbReference>
<feature type="transmembrane region" description="Helical" evidence="1">
    <location>
        <begin position="168"/>
        <end position="186"/>
    </location>
</feature>
<feature type="transmembrane region" description="Helical" evidence="1">
    <location>
        <begin position="109"/>
        <end position="131"/>
    </location>
</feature>
<dbReference type="RefSeq" id="WP_241411885.1">
    <property type="nucleotide sequence ID" value="NZ_JAKZGO010000007.1"/>
</dbReference>
<gene>
    <name evidence="2" type="ORF">MM213_09985</name>
</gene>
<name>A0ABS9VC55_9BACT</name>
<feature type="transmembrane region" description="Helical" evidence="1">
    <location>
        <begin position="191"/>
        <end position="211"/>
    </location>
</feature>
<reference evidence="2" key="1">
    <citation type="submission" date="2022-03" db="EMBL/GenBank/DDBJ databases">
        <title>De novo assembled genomes of Belliella spp. (Cyclobacteriaceae) strains.</title>
        <authorList>
            <person name="Szabo A."/>
            <person name="Korponai K."/>
            <person name="Felfoldi T."/>
        </authorList>
    </citation>
    <scope>NUCLEOTIDE SEQUENCE</scope>
    <source>
        <strain evidence="2">DSM 111903</strain>
    </source>
</reference>
<comment type="caution">
    <text evidence="2">The sequence shown here is derived from an EMBL/GenBank/DDBJ whole genome shotgun (WGS) entry which is preliminary data.</text>
</comment>
<dbReference type="EMBL" id="JAKZGO010000007">
    <property type="protein sequence ID" value="MCH7413814.1"/>
    <property type="molecule type" value="Genomic_DNA"/>
</dbReference>
<evidence type="ECO:0000313" key="3">
    <source>
        <dbReference type="Proteomes" id="UP001165430"/>
    </source>
</evidence>
<protein>
    <recommendedName>
        <fullName evidence="4">DoxX family protein</fullName>
    </recommendedName>
</protein>
<keyword evidence="3" id="KW-1185">Reference proteome</keyword>
<feature type="transmembrane region" description="Helical" evidence="1">
    <location>
        <begin position="264"/>
        <end position="286"/>
    </location>
</feature>
<feature type="transmembrane region" description="Helical" evidence="1">
    <location>
        <begin position="79"/>
        <end position="100"/>
    </location>
</feature>
<proteinExistence type="predicted"/>
<evidence type="ECO:0008006" key="4">
    <source>
        <dbReference type="Google" id="ProtNLM"/>
    </source>
</evidence>
<keyword evidence="1" id="KW-0472">Membrane</keyword>
<accession>A0ABS9VC55</accession>